<accession>E0XVF9</accession>
<reference evidence="1" key="1">
    <citation type="journal article" date="2011" name="Environ. Microbiol.">
        <title>Time-series analyses of Monterey Bay coastal microbial picoplankton using a 'genome proxy' microarray.</title>
        <authorList>
            <person name="Rich V.I."/>
            <person name="Pham V.D."/>
            <person name="Eppley J."/>
            <person name="Shi Y."/>
            <person name="DeLong E.F."/>
        </authorList>
    </citation>
    <scope>NUCLEOTIDE SEQUENCE</scope>
</reference>
<dbReference type="Pfam" id="PF01042">
    <property type="entry name" value="Ribonuc_L-PSP"/>
    <property type="match status" value="1"/>
</dbReference>
<dbReference type="SUPFAM" id="SSF55298">
    <property type="entry name" value="YjgF-like"/>
    <property type="match status" value="1"/>
</dbReference>
<evidence type="ECO:0000313" key="1">
    <source>
        <dbReference type="EMBL" id="ADI18400.1"/>
    </source>
</evidence>
<sequence>MNKITRIKTGNRMSQIVIHNDTIYLAGQVGNLGDGVAEQTKTCLEKVEALLNEAGSDKTLILQTTIWLDNMADFAKMNEVWDAWITPGTSPARACGEAKLASPEYKVEVIVVAARK</sequence>
<dbReference type="PANTHER" id="PTHR47328:SF1">
    <property type="entry name" value="RUTC FAMILY PROTEIN YOAB"/>
    <property type="match status" value="1"/>
</dbReference>
<dbReference type="PANTHER" id="PTHR47328">
    <property type="match status" value="1"/>
</dbReference>
<name>E0XVF9_9DELT</name>
<dbReference type="AlphaFoldDB" id="E0XVF9"/>
<protein>
    <submittedName>
        <fullName evidence="1">Putative translation initiation inhibitor, yjgf family</fullName>
    </submittedName>
</protein>
<organism evidence="1">
    <name type="scientific">uncultured delta proteobacterium HF4000_08N17</name>
    <dbReference type="NCBI Taxonomy" id="710836"/>
    <lineage>
        <taxon>Bacteria</taxon>
        <taxon>Deltaproteobacteria</taxon>
        <taxon>environmental samples</taxon>
    </lineage>
</organism>
<dbReference type="CDD" id="cd06150">
    <property type="entry name" value="YjgF_YER057c_UK114_like_2"/>
    <property type="match status" value="1"/>
</dbReference>
<proteinExistence type="predicted"/>
<dbReference type="InterPro" id="IPR035959">
    <property type="entry name" value="RutC-like_sf"/>
</dbReference>
<dbReference type="InterPro" id="IPR006175">
    <property type="entry name" value="YjgF/YER057c/UK114"/>
</dbReference>
<dbReference type="Gene3D" id="3.30.1330.40">
    <property type="entry name" value="RutC-like"/>
    <property type="match status" value="1"/>
</dbReference>
<dbReference type="InterPro" id="IPR035709">
    <property type="entry name" value="YoaB-like"/>
</dbReference>
<dbReference type="EMBL" id="GU474888">
    <property type="protein sequence ID" value="ADI18400.1"/>
    <property type="molecule type" value="Genomic_DNA"/>
</dbReference>